<dbReference type="GO" id="GO:0008270">
    <property type="term" value="F:zinc ion binding"/>
    <property type="evidence" value="ECO:0007669"/>
    <property type="project" value="UniProtKB-KW"/>
</dbReference>
<gene>
    <name evidence="16" type="ORF">DCAR_014368</name>
</gene>
<dbReference type="SMART" id="SM00317">
    <property type="entry name" value="SET"/>
    <property type="match status" value="1"/>
</dbReference>
<dbReference type="InterPro" id="IPR006560">
    <property type="entry name" value="AWS_dom"/>
</dbReference>
<feature type="domain" description="Post-SET" evidence="13">
    <location>
        <begin position="823"/>
        <end position="839"/>
    </location>
</feature>
<dbReference type="SUPFAM" id="SSF82199">
    <property type="entry name" value="SET domain"/>
    <property type="match status" value="1"/>
</dbReference>
<keyword evidence="6" id="KW-0949">S-adenosyl-L-methionine</keyword>
<dbReference type="PROSITE" id="PS51215">
    <property type="entry name" value="AWS"/>
    <property type="match status" value="1"/>
</dbReference>
<organism evidence="16">
    <name type="scientific">Daucus carota subsp. sativus</name>
    <name type="common">Carrot</name>
    <dbReference type="NCBI Taxonomy" id="79200"/>
    <lineage>
        <taxon>Eukaryota</taxon>
        <taxon>Viridiplantae</taxon>
        <taxon>Streptophyta</taxon>
        <taxon>Embryophyta</taxon>
        <taxon>Tracheophyta</taxon>
        <taxon>Spermatophyta</taxon>
        <taxon>Magnoliopsida</taxon>
        <taxon>eudicotyledons</taxon>
        <taxon>Gunneridae</taxon>
        <taxon>Pentapetalae</taxon>
        <taxon>asterids</taxon>
        <taxon>campanulids</taxon>
        <taxon>Apiales</taxon>
        <taxon>Apiaceae</taxon>
        <taxon>Apioideae</taxon>
        <taxon>Scandiceae</taxon>
        <taxon>Daucinae</taxon>
        <taxon>Daucus</taxon>
        <taxon>Daucus sect. Daucus</taxon>
    </lineage>
</organism>
<evidence type="ECO:0000256" key="4">
    <source>
        <dbReference type="ARBA" id="ARBA00022603"/>
    </source>
</evidence>
<keyword evidence="10" id="KW-0539">Nucleus</keyword>
<comment type="subcellular location">
    <subcellularLocation>
        <location evidence="2">Chromosome</location>
    </subcellularLocation>
    <subcellularLocation>
        <location evidence="1">Nucleus</location>
    </subcellularLocation>
</comment>
<dbReference type="GO" id="GO:0032259">
    <property type="term" value="P:methylation"/>
    <property type="evidence" value="ECO:0007669"/>
    <property type="project" value="UniProtKB-KW"/>
</dbReference>
<feature type="region of interest" description="Disordered" evidence="11">
    <location>
        <begin position="1390"/>
        <end position="1430"/>
    </location>
</feature>
<feature type="region of interest" description="Disordered" evidence="11">
    <location>
        <begin position="401"/>
        <end position="442"/>
    </location>
</feature>
<dbReference type="EMBL" id="LNRQ01000004">
    <property type="protein sequence ID" value="KZM98270.1"/>
    <property type="molecule type" value="Genomic_DNA"/>
</dbReference>
<proteinExistence type="predicted"/>
<reference evidence="16" key="1">
    <citation type="journal article" date="2016" name="Nat. Genet.">
        <title>A high-quality carrot genome assembly provides new insights into carotenoid accumulation and asterid genome evolution.</title>
        <authorList>
            <person name="Iorizzo M."/>
            <person name="Ellison S."/>
            <person name="Senalik D."/>
            <person name="Zeng P."/>
            <person name="Satapoomin P."/>
            <person name="Huang J."/>
            <person name="Bowman M."/>
            <person name="Iovene M."/>
            <person name="Sanseverino W."/>
            <person name="Cavagnaro P."/>
            <person name="Yildiz M."/>
            <person name="Macko-Podgorni A."/>
            <person name="Moranska E."/>
            <person name="Grzebelus E."/>
            <person name="Grzebelus D."/>
            <person name="Ashrafi H."/>
            <person name="Zheng Z."/>
            <person name="Cheng S."/>
            <person name="Spooner D."/>
            <person name="Van Deynze A."/>
            <person name="Simon P."/>
        </authorList>
    </citation>
    <scope>NUCLEOTIDE SEQUENCE [LARGE SCALE GENOMIC DNA]</scope>
    <source>
        <tissue evidence="16">Leaf</tissue>
    </source>
</reference>
<evidence type="ECO:0000256" key="7">
    <source>
        <dbReference type="ARBA" id="ARBA00022723"/>
    </source>
</evidence>
<dbReference type="Gramene" id="KZM98270">
    <property type="protein sequence ID" value="KZM98270"/>
    <property type="gene ID" value="DCAR_014368"/>
</dbReference>
<evidence type="ECO:0000256" key="11">
    <source>
        <dbReference type="SAM" id="MobiDB-lite"/>
    </source>
</evidence>
<dbReference type="SMART" id="SM00570">
    <property type="entry name" value="AWS"/>
    <property type="match status" value="1"/>
</dbReference>
<evidence type="ECO:0000256" key="8">
    <source>
        <dbReference type="ARBA" id="ARBA00022771"/>
    </source>
</evidence>
<sequence>MVDEMGSVAENVSGLGERGSMQSCEPSSAVKPDSPGTVVVSLNANENAGEFGSVWSKKKSSRRKKVEKDVDGSGLVIKTGTSGRPSRRCKKMSNEKAPLDLSCVLFAGRRRRSLNKPRLSGWGSLAAIQHFLKQSADADLNQNEPKNSRTAGVSEEDAKRKSDQSRAGSLSSKKEIPTSTSRIRLKVTFGGSFSSKTMPAVVDDHRSSCHSLILSASDVHDDLATQKQVEVLETVDSRCLDPGTSPDSEVINVIPDSQTSEKIAEDDNLNKEICVVSGEVSSSTLPVASTSKGKKKNICCQDINCSIEDKPSSPEIIDSTQVAEQQRHSERTTDNAMLSEAYMSTTTGKIPAKTISSGQCFMEPPLLSSEMPDFGDSAKEGKAFLAGGLCSPLRFQHEDSKKCVPSTKLRDHKNTKSSGSPKGSLECSQMMPPEADSDEQNGDLCNLKAKVKSNHAQAVCKKENYTEAGGHSFIDPGGSKTRCSITPDVTCIKLKGAQDEYVPPRNAWVSCDNCYKWRRIPATLADSIEDRKSSWIMDVVIEYEDKAQKQNLKLKYQDLVLACVYKMDHNKLVTDKDLLFIFERICEDNVDKDFADCSIPQEKSNAEINAELDISDASCEEDAGASLHMIDRLEKKKATVSKQSSWKLIRSNHFLHRTRKTQAIDEIMVCHCKAPLGGRMGCGNGCLNRMLNIECVKGTCPCGQLCSNNQFQKRNYAKLKCFRCGKKGHGLQLLEDVREGQFLIEYVGEVLDMHAYEDRQKEYALKGHRHFYFMTLNGSEVIDACSKGNLGRFINHSCEPNCRTEKGEEVTFDYNYVRVFGAAAKKCVCGSSLCRGYIGGDPSSDEIIVQDDSDEEDLESITVSEDGDDNLANVVSTSNSVDVHVTDLCTVEKDVCEEAATDVEHLKGMSEMHAPYSLSRPRKENHALRTAAGCTGMAPSIEEPMQKPSSADPEQSFVEMDSKVGLASPIQTIDTSMQLDDGERKIMLVFDEIANKSLGTTRSFKSATTKLGRSSIDKADTRRKCKIGVKEDRNVVSASPLIINTSRSPSSFKKGKLQKSDVLVKNVEKGNKLHQLSYKPNKLVDSSSGDPFEAVQVKLNKLLNAEGGISKRKDASKVYLKLLFLTAASGDGGNGEAIQSNRDLSMILDALLKTQSRTVLADIINKNGLQMLHNIMKRCRKEFHKIPILRKLLKVIEYLAMREILTLEHITTGPRCVGVESFRESILSLTEHDDKQVHKIARSFRDKWIPRHLRKNNYMDRESSKMDFHRRASNCNRLSAIHCQSSDLGERRPESVECIKQQERGEKVCREKLDSCSASCSNDCVASETSSGKRKSGWDQPAESGLGIGSPPHKKSRTDPVNVQISKIHPRHGITGVWSNQAAIIYEEKHTNRSVNDSPHPTKTKDVDDNGQNFGGDVPPGFSSPYKDSLVSSSGASTAKGLHIEKCFCPEYQYEGVVGHPQERFISRMPVSFGIPLHAVEQFGRPLAETAENLAVAAGIPFYPYPPLPSYGRDRRSSEYASCSLTVKSDAVVKEEFQNSATYRSDQNTSSTSAAATLDLEHPTAIKQHNSQGTSGSSNCLERKFFRQQRWSNTKFSPPWVRNRLGGGNFGYGPRNGDKFYRPRHWS</sequence>
<evidence type="ECO:0000256" key="9">
    <source>
        <dbReference type="ARBA" id="ARBA00022833"/>
    </source>
</evidence>
<feature type="compositionally biased region" description="Basic residues" evidence="11">
    <location>
        <begin position="56"/>
        <end position="65"/>
    </location>
</feature>
<keyword evidence="8" id="KW-0863">Zinc-finger</keyword>
<dbReference type="PANTHER" id="PTHR22884">
    <property type="entry name" value="SET DOMAIN PROTEINS"/>
    <property type="match status" value="1"/>
</dbReference>
<evidence type="ECO:0000259" key="14">
    <source>
        <dbReference type="PROSITE" id="PS51050"/>
    </source>
</evidence>
<feature type="compositionally biased region" description="Basic and acidic residues" evidence="11">
    <location>
        <begin position="401"/>
        <end position="414"/>
    </location>
</feature>
<keyword evidence="9" id="KW-0862">Zinc</keyword>
<feature type="region of interest" description="Disordered" evidence="11">
    <location>
        <begin position="1319"/>
        <end position="1360"/>
    </location>
</feature>
<dbReference type="Gene3D" id="3.30.40.100">
    <property type="match status" value="2"/>
</dbReference>
<feature type="region of interest" description="Disordered" evidence="11">
    <location>
        <begin position="136"/>
        <end position="177"/>
    </location>
</feature>
<dbReference type="Pfam" id="PF17907">
    <property type="entry name" value="AWS"/>
    <property type="match status" value="1"/>
</dbReference>
<evidence type="ECO:0000259" key="15">
    <source>
        <dbReference type="PROSITE" id="PS51215"/>
    </source>
</evidence>
<evidence type="ECO:0000256" key="2">
    <source>
        <dbReference type="ARBA" id="ARBA00004286"/>
    </source>
</evidence>
<dbReference type="InterPro" id="IPR003616">
    <property type="entry name" value="Post-SET_dom"/>
</dbReference>
<feature type="compositionally biased region" description="Polar residues" evidence="11">
    <location>
        <begin position="140"/>
        <end position="151"/>
    </location>
</feature>
<evidence type="ECO:0000256" key="6">
    <source>
        <dbReference type="ARBA" id="ARBA00022691"/>
    </source>
</evidence>
<dbReference type="GO" id="GO:0042054">
    <property type="term" value="F:histone methyltransferase activity"/>
    <property type="evidence" value="ECO:0007669"/>
    <property type="project" value="InterPro"/>
</dbReference>
<feature type="region of interest" description="Disordered" evidence="11">
    <location>
        <begin position="1"/>
        <end position="37"/>
    </location>
</feature>
<feature type="domain" description="SET" evidence="12">
    <location>
        <begin position="717"/>
        <end position="838"/>
    </location>
</feature>
<dbReference type="GO" id="GO:0005694">
    <property type="term" value="C:chromosome"/>
    <property type="evidence" value="ECO:0007669"/>
    <property type="project" value="UniProtKB-SubCell"/>
</dbReference>
<dbReference type="PROSITE" id="PS50868">
    <property type="entry name" value="POST_SET"/>
    <property type="match status" value="1"/>
</dbReference>
<keyword evidence="4" id="KW-0489">Methyltransferase</keyword>
<dbReference type="STRING" id="79200.A0A162AB65"/>
<accession>A0A162AB65</accession>
<dbReference type="Pfam" id="PF00856">
    <property type="entry name" value="SET"/>
    <property type="match status" value="1"/>
</dbReference>
<feature type="domain" description="CW-type" evidence="14">
    <location>
        <begin position="502"/>
        <end position="605"/>
    </location>
</feature>
<name>A0A162AB65_DAUCS</name>
<dbReference type="InterPro" id="IPR001214">
    <property type="entry name" value="SET_dom"/>
</dbReference>
<feature type="region of interest" description="Disordered" evidence="11">
    <location>
        <begin position="54"/>
        <end position="93"/>
    </location>
</feature>
<dbReference type="InterPro" id="IPR011124">
    <property type="entry name" value="Znf_CW"/>
</dbReference>
<evidence type="ECO:0000259" key="12">
    <source>
        <dbReference type="PROSITE" id="PS50280"/>
    </source>
</evidence>
<feature type="domain" description="AWS" evidence="15">
    <location>
        <begin position="665"/>
        <end position="715"/>
    </location>
</feature>
<feature type="compositionally biased region" description="Polar residues" evidence="11">
    <location>
        <begin position="1319"/>
        <end position="1330"/>
    </location>
</feature>
<dbReference type="PROSITE" id="PS50280">
    <property type="entry name" value="SET"/>
    <property type="match status" value="1"/>
</dbReference>
<dbReference type="PROSITE" id="PS51050">
    <property type="entry name" value="ZF_CW"/>
    <property type="match status" value="1"/>
</dbReference>
<evidence type="ECO:0000256" key="10">
    <source>
        <dbReference type="ARBA" id="ARBA00023242"/>
    </source>
</evidence>
<evidence type="ECO:0000259" key="13">
    <source>
        <dbReference type="PROSITE" id="PS50868"/>
    </source>
</evidence>
<dbReference type="InterPro" id="IPR046341">
    <property type="entry name" value="SET_dom_sf"/>
</dbReference>
<evidence type="ECO:0000313" key="16">
    <source>
        <dbReference type="EMBL" id="KZM98270.1"/>
    </source>
</evidence>
<protein>
    <recommendedName>
        <fullName evidence="17">Histone-lysine N-methyltransferase</fullName>
    </recommendedName>
</protein>
<keyword evidence="3" id="KW-0158">Chromosome</keyword>
<evidence type="ECO:0000256" key="1">
    <source>
        <dbReference type="ARBA" id="ARBA00004123"/>
    </source>
</evidence>
<dbReference type="InterPro" id="IPR050777">
    <property type="entry name" value="SET2_Histone-Lys_MeTrsfase"/>
</dbReference>
<keyword evidence="7" id="KW-0479">Metal-binding</keyword>
<evidence type="ECO:0000256" key="3">
    <source>
        <dbReference type="ARBA" id="ARBA00022454"/>
    </source>
</evidence>
<evidence type="ECO:0000256" key="5">
    <source>
        <dbReference type="ARBA" id="ARBA00022679"/>
    </source>
</evidence>
<comment type="caution">
    <text evidence="16">The sequence shown here is derived from an EMBL/GenBank/DDBJ whole genome shotgun (WGS) entry which is preliminary data.</text>
</comment>
<dbReference type="GO" id="GO:0005634">
    <property type="term" value="C:nucleus"/>
    <property type="evidence" value="ECO:0007669"/>
    <property type="project" value="UniProtKB-SubCell"/>
</dbReference>
<feature type="compositionally biased region" description="Polar residues" evidence="11">
    <location>
        <begin position="165"/>
        <end position="177"/>
    </location>
</feature>
<dbReference type="Gene3D" id="2.170.270.10">
    <property type="entry name" value="SET domain"/>
    <property type="match status" value="1"/>
</dbReference>
<evidence type="ECO:0008006" key="17">
    <source>
        <dbReference type="Google" id="ProtNLM"/>
    </source>
</evidence>
<keyword evidence="5" id="KW-0808">Transferase</keyword>